<comment type="similarity">
    <text evidence="1">Belongs to the UreD family.</text>
</comment>
<reference evidence="4" key="1">
    <citation type="journal article" date="2014" name="Science">
        <title>The coffee genome provides insight into the convergent evolution of caffeine biosynthesis.</title>
        <authorList>
            <person name="Denoeud F."/>
            <person name="Carretero-Paulet L."/>
            <person name="Dereeper A."/>
            <person name="Droc G."/>
            <person name="Guyot R."/>
            <person name="Pietrella M."/>
            <person name="Zheng C."/>
            <person name="Alberti A."/>
            <person name="Anthony F."/>
            <person name="Aprea G."/>
            <person name="Aury J.M."/>
            <person name="Bento P."/>
            <person name="Bernard M."/>
            <person name="Bocs S."/>
            <person name="Campa C."/>
            <person name="Cenci A."/>
            <person name="Combes M.C."/>
            <person name="Crouzillat D."/>
            <person name="Da Silva C."/>
            <person name="Daddiego L."/>
            <person name="De Bellis F."/>
            <person name="Dussert S."/>
            <person name="Garsmeur O."/>
            <person name="Gayraud T."/>
            <person name="Guignon V."/>
            <person name="Jahn K."/>
            <person name="Jamilloux V."/>
            <person name="Joet T."/>
            <person name="Labadie K."/>
            <person name="Lan T."/>
            <person name="Leclercq J."/>
            <person name="Lepelley M."/>
            <person name="Leroy T."/>
            <person name="Li L.T."/>
            <person name="Librado P."/>
            <person name="Lopez L."/>
            <person name="Munoz A."/>
            <person name="Noel B."/>
            <person name="Pallavicini A."/>
            <person name="Perrotta G."/>
            <person name="Poncet V."/>
            <person name="Pot D."/>
            <person name="Priyono X."/>
            <person name="Rigoreau M."/>
            <person name="Rouard M."/>
            <person name="Rozas J."/>
            <person name="Tranchant-Dubreuil C."/>
            <person name="VanBuren R."/>
            <person name="Zhang Q."/>
            <person name="Andrade A.C."/>
            <person name="Argout X."/>
            <person name="Bertrand B."/>
            <person name="de Kochko A."/>
            <person name="Graziosi G."/>
            <person name="Henry R.J."/>
            <person name="Jayarama X."/>
            <person name="Ming R."/>
            <person name="Nagai C."/>
            <person name="Rounsley S."/>
            <person name="Sankoff D."/>
            <person name="Giuliano G."/>
            <person name="Albert V.A."/>
            <person name="Wincker P."/>
            <person name="Lashermes P."/>
        </authorList>
    </citation>
    <scope>NUCLEOTIDE SEQUENCE [LARGE SCALE GENOMIC DNA]</scope>
    <source>
        <strain evidence="4">cv. DH200-94</strain>
    </source>
</reference>
<dbReference type="InterPro" id="IPR002669">
    <property type="entry name" value="UreD"/>
</dbReference>
<dbReference type="STRING" id="49390.A0A068USK6"/>
<organism evidence="3 4">
    <name type="scientific">Coffea canephora</name>
    <name type="common">Robusta coffee</name>
    <dbReference type="NCBI Taxonomy" id="49390"/>
    <lineage>
        <taxon>Eukaryota</taxon>
        <taxon>Viridiplantae</taxon>
        <taxon>Streptophyta</taxon>
        <taxon>Embryophyta</taxon>
        <taxon>Tracheophyta</taxon>
        <taxon>Spermatophyta</taxon>
        <taxon>Magnoliopsida</taxon>
        <taxon>eudicotyledons</taxon>
        <taxon>Gunneridae</taxon>
        <taxon>Pentapetalae</taxon>
        <taxon>asterids</taxon>
        <taxon>lamiids</taxon>
        <taxon>Gentianales</taxon>
        <taxon>Rubiaceae</taxon>
        <taxon>Ixoroideae</taxon>
        <taxon>Gardenieae complex</taxon>
        <taxon>Bertiereae - Coffeeae clade</taxon>
        <taxon>Coffeeae</taxon>
        <taxon>Coffea</taxon>
    </lineage>
</organism>
<name>A0A068USK6_COFCA</name>
<dbReference type="PANTHER" id="PTHR33643:SF1">
    <property type="entry name" value="UREASE ACCESSORY PROTEIN D"/>
    <property type="match status" value="1"/>
</dbReference>
<sequence>MVPRPKKKKNTVHGYELSILLEQGRYSSIAERMQDYQVIAMVIFLGPKLKFIQDQIQENVKNLMSQQLRIPSGSSGR</sequence>
<evidence type="ECO:0000256" key="2">
    <source>
        <dbReference type="ARBA" id="ARBA00023186"/>
    </source>
</evidence>
<dbReference type="EMBL" id="HG739137">
    <property type="protein sequence ID" value="CDP11282.1"/>
    <property type="molecule type" value="Genomic_DNA"/>
</dbReference>
<protein>
    <submittedName>
        <fullName evidence="3">Uncharacterized protein</fullName>
    </submittedName>
</protein>
<evidence type="ECO:0000256" key="1">
    <source>
        <dbReference type="ARBA" id="ARBA00007177"/>
    </source>
</evidence>
<keyword evidence="4" id="KW-1185">Reference proteome</keyword>
<dbReference type="AlphaFoldDB" id="A0A068USK6"/>
<keyword evidence="2" id="KW-0143">Chaperone</keyword>
<dbReference type="PANTHER" id="PTHR33643">
    <property type="entry name" value="UREASE ACCESSORY PROTEIN D"/>
    <property type="match status" value="1"/>
</dbReference>
<evidence type="ECO:0000313" key="4">
    <source>
        <dbReference type="Proteomes" id="UP000295252"/>
    </source>
</evidence>
<evidence type="ECO:0000313" key="3">
    <source>
        <dbReference type="EMBL" id="CDP11282.1"/>
    </source>
</evidence>
<dbReference type="GO" id="GO:0016151">
    <property type="term" value="F:nickel cation binding"/>
    <property type="evidence" value="ECO:0007669"/>
    <property type="project" value="InterPro"/>
</dbReference>
<dbReference type="PhylomeDB" id="A0A068USK6"/>
<dbReference type="InParanoid" id="A0A068USK6"/>
<dbReference type="Gramene" id="CDP11282">
    <property type="protein sequence ID" value="CDP11282"/>
    <property type="gene ID" value="GSCOC_T00033427001"/>
</dbReference>
<gene>
    <name evidence="3" type="ORF">GSCOC_T00033427001</name>
</gene>
<proteinExistence type="inferred from homology"/>
<dbReference type="Proteomes" id="UP000295252">
    <property type="component" value="Chromosome XI"/>
</dbReference>
<accession>A0A068USK6</accession>